<comment type="caution">
    <text evidence="4">The sequence shown here is derived from an EMBL/GenBank/DDBJ whole genome shotgun (WGS) entry which is preliminary data.</text>
</comment>
<keyword evidence="2 3" id="KW-0663">Pyridoxal phosphate</keyword>
<dbReference type="Gene3D" id="3.90.1150.10">
    <property type="entry name" value="Aspartate Aminotransferase, domain 1"/>
    <property type="match status" value="1"/>
</dbReference>
<dbReference type="Pfam" id="PF00202">
    <property type="entry name" value="Aminotran_3"/>
    <property type="match status" value="1"/>
</dbReference>
<sequence length="457" mass="49898">MSSLNSLSGGVPTNRLRKLLAKETANYARTRPRSRLALDHGAAAWMDGVPMHWMRDWPLPFPIMVKRAEGARLTDIDGHDFEDFCLGDTASLFGHSPKPVAEAIRRQSRQGLTYMLPNIDALAVGELLSSRFGEFRWQVATTATDANRFALKVARAVTERRKIIVFNGAYHGTVDETMVKLRNGRTVPRPGLVGMAADPASETIAVEFNDLAALEAALCEMDVAAVIAEPVMTNACMVLPEPGFHEALRRLTRATGTLLILDETHTISSGLGGYTRRHGLLPDILTCGKAVAGGVAAAVWGMTEDVASRLSAQEAEREPGHTGMGTTLSGNPLQFAALRATLSEVMTKGAYQRMESGAKRLEKGLRLVIKERDVPWHVVRCGARVEFICAPGPLRNGTEAEEAYQPLVEAAVHLSLVNRGLLIAPFHNMMLVSPVTRKKQIDRLIDAFDEICAELFR</sequence>
<dbReference type="InterPro" id="IPR015421">
    <property type="entry name" value="PyrdxlP-dep_Trfase_major"/>
</dbReference>
<comment type="similarity">
    <text evidence="3">Belongs to the class-III pyridoxal-phosphate-dependent aminotransferase family.</text>
</comment>
<keyword evidence="5" id="KW-1185">Reference proteome</keyword>
<comment type="cofactor">
    <cofactor evidence="1">
        <name>pyridoxal 5'-phosphate</name>
        <dbReference type="ChEBI" id="CHEBI:597326"/>
    </cofactor>
</comment>
<reference evidence="4 5" key="1">
    <citation type="submission" date="2014-03" db="EMBL/GenBank/DDBJ databases">
        <title>Genome of Haematobacter massiliensis CCUG 47968.</title>
        <authorList>
            <person name="Wang D."/>
            <person name="Wang G."/>
        </authorList>
    </citation>
    <scope>NUCLEOTIDE SEQUENCE [LARGE SCALE GENOMIC DNA]</scope>
    <source>
        <strain evidence="4 5">CCUG 47968</strain>
    </source>
</reference>
<name>A0A086Y9Z2_9RHOB</name>
<dbReference type="AlphaFoldDB" id="A0A086Y9Z2"/>
<evidence type="ECO:0000313" key="4">
    <source>
        <dbReference type="EMBL" id="KFI31092.1"/>
    </source>
</evidence>
<dbReference type="Proteomes" id="UP000028826">
    <property type="component" value="Unassembled WGS sequence"/>
</dbReference>
<keyword evidence="4" id="KW-0032">Aminotransferase</keyword>
<dbReference type="InterPro" id="IPR015424">
    <property type="entry name" value="PyrdxlP-dep_Trfase"/>
</dbReference>
<protein>
    <submittedName>
        <fullName evidence="4">Aminotransferase</fullName>
    </submittedName>
</protein>
<evidence type="ECO:0000256" key="3">
    <source>
        <dbReference type="RuleBase" id="RU003560"/>
    </source>
</evidence>
<dbReference type="OrthoDB" id="9801052at2"/>
<dbReference type="Gene3D" id="3.40.640.10">
    <property type="entry name" value="Type I PLP-dependent aspartate aminotransferase-like (Major domain)"/>
    <property type="match status" value="1"/>
</dbReference>
<proteinExistence type="inferred from homology"/>
<dbReference type="InterPro" id="IPR005814">
    <property type="entry name" value="Aminotrans_3"/>
</dbReference>
<evidence type="ECO:0000256" key="1">
    <source>
        <dbReference type="ARBA" id="ARBA00001933"/>
    </source>
</evidence>
<dbReference type="InterPro" id="IPR015422">
    <property type="entry name" value="PyrdxlP-dep_Trfase_small"/>
</dbReference>
<organism evidence="4 5">
    <name type="scientific">Haematobacter massiliensis</name>
    <dbReference type="NCBI Taxonomy" id="195105"/>
    <lineage>
        <taxon>Bacteria</taxon>
        <taxon>Pseudomonadati</taxon>
        <taxon>Pseudomonadota</taxon>
        <taxon>Alphaproteobacteria</taxon>
        <taxon>Rhodobacterales</taxon>
        <taxon>Paracoccaceae</taxon>
        <taxon>Haematobacter</taxon>
    </lineage>
</organism>
<dbReference type="PANTHER" id="PTHR43713:SF3">
    <property type="entry name" value="GLUTAMATE-1-SEMIALDEHYDE 2,1-AMINOMUTASE 1, CHLOROPLASTIC-RELATED"/>
    <property type="match status" value="1"/>
</dbReference>
<dbReference type="STRING" id="195105.CN97_08630"/>
<dbReference type="SUPFAM" id="SSF53383">
    <property type="entry name" value="PLP-dependent transferases"/>
    <property type="match status" value="1"/>
</dbReference>
<accession>A0A086Y9Z2</accession>
<evidence type="ECO:0000256" key="2">
    <source>
        <dbReference type="ARBA" id="ARBA00022898"/>
    </source>
</evidence>
<dbReference type="GO" id="GO:0030170">
    <property type="term" value="F:pyridoxal phosphate binding"/>
    <property type="evidence" value="ECO:0007669"/>
    <property type="project" value="InterPro"/>
</dbReference>
<dbReference type="RefSeq" id="WP_035707191.1">
    <property type="nucleotide sequence ID" value="NZ_CAMIFG010000133.1"/>
</dbReference>
<dbReference type="PANTHER" id="PTHR43713">
    <property type="entry name" value="GLUTAMATE-1-SEMIALDEHYDE 2,1-AMINOMUTASE"/>
    <property type="match status" value="1"/>
</dbReference>
<dbReference type="NCBIfam" id="NF005453">
    <property type="entry name" value="PRK07046.1"/>
    <property type="match status" value="1"/>
</dbReference>
<dbReference type="EMBL" id="JGYG01000002">
    <property type="protein sequence ID" value="KFI31092.1"/>
    <property type="molecule type" value="Genomic_DNA"/>
</dbReference>
<dbReference type="GO" id="GO:0008483">
    <property type="term" value="F:transaminase activity"/>
    <property type="evidence" value="ECO:0007669"/>
    <property type="project" value="UniProtKB-KW"/>
</dbReference>
<dbReference type="eggNOG" id="COG0001">
    <property type="taxonomic scope" value="Bacteria"/>
</dbReference>
<evidence type="ECO:0000313" key="5">
    <source>
        <dbReference type="Proteomes" id="UP000028826"/>
    </source>
</evidence>
<keyword evidence="4" id="KW-0808">Transferase</keyword>
<gene>
    <name evidence="4" type="ORF">CN97_08630</name>
</gene>